<protein>
    <submittedName>
        <fullName evidence="2">Uncharacterized protein</fullName>
    </submittedName>
</protein>
<dbReference type="AlphaFoldDB" id="A0A449IEM6"/>
<feature type="region of interest" description="Disordered" evidence="1">
    <location>
        <begin position="42"/>
        <end position="80"/>
    </location>
</feature>
<dbReference type="Proteomes" id="UP000330809">
    <property type="component" value="Unassembled WGS sequence"/>
</dbReference>
<sequence length="340" mass="37241">MAQAPKLTPNQWEEVRDAWEQDPRDGYTWLVKELGLSVSAPGVRKTAAKQGWEKRKASGKNPAGVEYVGAPKAKQGTGPKLVSETIETMGETISETMASGSKNKAKANAGGGNGKFDGDSERAGNGSVAPESEVNARAREGETIEGVIDDAAEGYVFDDTALHGLFPSDGPGKYRPKYAELAYKLAQLGIPHKQIAEILEISESTFYEWQGRYAGFKTALKAGMALADANVANSVYRAAIGYSHHHEEIKVIGEEVVRVPTMKHYPPNPHLATFWLKNRQPELWKEKVEIVEKPSIALVDKEAMEALYQKAHKYAEEVQARMSGRAERLGLVMDAELDDD</sequence>
<feature type="region of interest" description="Disordered" evidence="1">
    <location>
        <begin position="96"/>
        <end position="141"/>
    </location>
</feature>
<accession>A0A449IEM6</accession>
<evidence type="ECO:0000313" key="2">
    <source>
        <dbReference type="EMBL" id="VFB17938.1"/>
    </source>
</evidence>
<feature type="compositionally biased region" description="Low complexity" evidence="1">
    <location>
        <begin position="98"/>
        <end position="108"/>
    </location>
</feature>
<evidence type="ECO:0000313" key="3">
    <source>
        <dbReference type="Proteomes" id="UP000330809"/>
    </source>
</evidence>
<dbReference type="EMBL" id="CAACYJ010000002">
    <property type="protein sequence ID" value="VFB17938.1"/>
    <property type="molecule type" value="Genomic_DNA"/>
</dbReference>
<organism evidence="2 3">
    <name type="scientific">Pseudomonas fragi</name>
    <dbReference type="NCBI Taxonomy" id="296"/>
    <lineage>
        <taxon>Bacteria</taxon>
        <taxon>Pseudomonadati</taxon>
        <taxon>Pseudomonadota</taxon>
        <taxon>Gammaproteobacteria</taxon>
        <taxon>Pseudomonadales</taxon>
        <taxon>Pseudomonadaceae</taxon>
        <taxon>Pseudomonas</taxon>
    </lineage>
</organism>
<reference evidence="2 3" key="1">
    <citation type="submission" date="2019-02" db="EMBL/GenBank/DDBJ databases">
        <authorList>
            <consortium name="Pathogen Informatics"/>
        </authorList>
    </citation>
    <scope>NUCLEOTIDE SEQUENCE [LARGE SCALE GENOMIC DNA]</scope>
    <source>
        <strain evidence="2 3">3012STDY7103891</strain>
    </source>
</reference>
<evidence type="ECO:0000256" key="1">
    <source>
        <dbReference type="SAM" id="MobiDB-lite"/>
    </source>
</evidence>
<gene>
    <name evidence="2" type="ORF">NCTC10754_00459</name>
</gene>
<dbReference type="Pfam" id="PF13384">
    <property type="entry name" value="HTH_23"/>
    <property type="match status" value="1"/>
</dbReference>
<proteinExistence type="predicted"/>
<dbReference type="RefSeq" id="WP_133143840.1">
    <property type="nucleotide sequence ID" value="NZ_CAACYJ010000002.1"/>
</dbReference>
<name>A0A449IEM6_PSEFR</name>